<proteinExistence type="predicted"/>
<name>A0ABC9C091_9POAL</name>
<evidence type="ECO:0000256" key="1">
    <source>
        <dbReference type="SAM" id="MobiDB-lite"/>
    </source>
</evidence>
<evidence type="ECO:0000313" key="3">
    <source>
        <dbReference type="Proteomes" id="UP001497457"/>
    </source>
</evidence>
<dbReference type="Proteomes" id="UP001497457">
    <property type="component" value="Chromosome 28b"/>
</dbReference>
<accession>A0ABC9C091</accession>
<reference evidence="3" key="1">
    <citation type="submission" date="2024-06" db="EMBL/GenBank/DDBJ databases">
        <authorList>
            <person name="Ryan C."/>
        </authorList>
    </citation>
    <scope>NUCLEOTIDE SEQUENCE [LARGE SCALE GENOMIC DNA]</scope>
</reference>
<sequence>MEAPTPTPAAMIGAPKKRPLEQSRPEFVAREDGAYHVLEMPKKPRCGYTAATACPCHRRHARSHFLMRSNAAEEKKRALELDKPEFVAEEGSGGGAYDISEMPKKYKFQNMADPERSSSPLENAYDAHHARSLARVFRSLTVSRKYTQELKAMAAARHN</sequence>
<dbReference type="EMBL" id="OZ075138">
    <property type="protein sequence ID" value="CAL5012510.1"/>
    <property type="molecule type" value="Genomic_DNA"/>
</dbReference>
<feature type="region of interest" description="Disordered" evidence="1">
    <location>
        <begin position="1"/>
        <end position="25"/>
    </location>
</feature>
<gene>
    <name evidence="2" type="ORF">URODEC1_LOCUS70888</name>
</gene>
<organism evidence="2 3">
    <name type="scientific">Urochloa decumbens</name>
    <dbReference type="NCBI Taxonomy" id="240449"/>
    <lineage>
        <taxon>Eukaryota</taxon>
        <taxon>Viridiplantae</taxon>
        <taxon>Streptophyta</taxon>
        <taxon>Embryophyta</taxon>
        <taxon>Tracheophyta</taxon>
        <taxon>Spermatophyta</taxon>
        <taxon>Magnoliopsida</taxon>
        <taxon>Liliopsida</taxon>
        <taxon>Poales</taxon>
        <taxon>Poaceae</taxon>
        <taxon>PACMAD clade</taxon>
        <taxon>Panicoideae</taxon>
        <taxon>Panicodae</taxon>
        <taxon>Paniceae</taxon>
        <taxon>Melinidinae</taxon>
        <taxon>Urochloa</taxon>
    </lineage>
</organism>
<keyword evidence="3" id="KW-1185">Reference proteome</keyword>
<protein>
    <submittedName>
        <fullName evidence="2">Uncharacterized protein</fullName>
    </submittedName>
</protein>
<evidence type="ECO:0000313" key="2">
    <source>
        <dbReference type="EMBL" id="CAL5012510.1"/>
    </source>
</evidence>
<reference evidence="2 3" key="2">
    <citation type="submission" date="2024-10" db="EMBL/GenBank/DDBJ databases">
        <authorList>
            <person name="Ryan C."/>
        </authorList>
    </citation>
    <scope>NUCLEOTIDE SEQUENCE [LARGE SCALE GENOMIC DNA]</scope>
</reference>
<dbReference type="AlphaFoldDB" id="A0ABC9C091"/>